<organism evidence="1 2">
    <name type="scientific">Xylaria curta</name>
    <dbReference type="NCBI Taxonomy" id="42375"/>
    <lineage>
        <taxon>Eukaryota</taxon>
        <taxon>Fungi</taxon>
        <taxon>Dikarya</taxon>
        <taxon>Ascomycota</taxon>
        <taxon>Pezizomycotina</taxon>
        <taxon>Sordariomycetes</taxon>
        <taxon>Xylariomycetidae</taxon>
        <taxon>Xylariales</taxon>
        <taxon>Xylariaceae</taxon>
        <taxon>Xylaria</taxon>
    </lineage>
</organism>
<dbReference type="EMBL" id="JAPDGR010001266">
    <property type="protein sequence ID" value="KAJ2984580.1"/>
    <property type="molecule type" value="Genomic_DNA"/>
</dbReference>
<keyword evidence="2" id="KW-1185">Reference proteome</keyword>
<evidence type="ECO:0000313" key="1">
    <source>
        <dbReference type="EMBL" id="KAJ2984580.1"/>
    </source>
</evidence>
<evidence type="ECO:0000313" key="2">
    <source>
        <dbReference type="Proteomes" id="UP001143856"/>
    </source>
</evidence>
<sequence>MFRFAVRDNSTAIMAVVAILGFFAYWTDVGLVAIPRSIPDFLVFYIVKVFRVRPEHGLGTGETSPPVSWSFMVWPSDPSLDWATPWAQMREMCFNPAAQALITTISMTMYTAKEVGKTVAFAFTDNHRWMPDWKRTKIEKRVAEINAQRRLETPSPELRRHYRDAERQGWERQVRRERQFERELESEREIVRRYGAYATAESIRYCRSLLITRAKPFAYKSTACKTPDFRQRREREERDRERAAEPAAHHQAHTKKLICSPQDIMPNEVYKNPDGTLKDPVTAQTNLDRWETERASSRPEIPALFLTAPTPQHQFLQQAAAPIEPSGKASRFQESLPQYLSPSLQ</sequence>
<accession>A0ACC1P0L5</accession>
<dbReference type="Proteomes" id="UP001143856">
    <property type="component" value="Unassembled WGS sequence"/>
</dbReference>
<name>A0ACC1P0L5_9PEZI</name>
<reference evidence="1" key="1">
    <citation type="submission" date="2022-10" db="EMBL/GenBank/DDBJ databases">
        <title>Genome Sequence of Xylaria curta.</title>
        <authorList>
            <person name="Buettner E."/>
        </authorList>
    </citation>
    <scope>NUCLEOTIDE SEQUENCE</scope>
    <source>
        <strain evidence="1">Babe10</strain>
    </source>
</reference>
<gene>
    <name evidence="1" type="ORF">NUW58_g5985</name>
</gene>
<protein>
    <submittedName>
        <fullName evidence="1">Uncharacterized protein</fullName>
    </submittedName>
</protein>
<proteinExistence type="predicted"/>
<comment type="caution">
    <text evidence="1">The sequence shown here is derived from an EMBL/GenBank/DDBJ whole genome shotgun (WGS) entry which is preliminary data.</text>
</comment>